<dbReference type="InterPro" id="IPR036390">
    <property type="entry name" value="WH_DNA-bd_sf"/>
</dbReference>
<dbReference type="SUPFAM" id="SSF46785">
    <property type="entry name" value="Winged helix' DNA-binding domain"/>
    <property type="match status" value="1"/>
</dbReference>
<accession>A0A4R3TDG7</accession>
<comment type="caution">
    <text evidence="5">The sequence shown here is derived from an EMBL/GenBank/DDBJ whole genome shotgun (WGS) entry which is preliminary data.</text>
</comment>
<reference evidence="5 6" key="1">
    <citation type="submission" date="2019-03" db="EMBL/GenBank/DDBJ databases">
        <title>Genomic Encyclopedia of Type Strains, Phase IV (KMG-IV): sequencing the most valuable type-strain genomes for metagenomic binning, comparative biology and taxonomic classification.</title>
        <authorList>
            <person name="Goeker M."/>
        </authorList>
    </citation>
    <scope>NUCLEOTIDE SEQUENCE [LARGE SCALE GENOMIC DNA]</scope>
    <source>
        <strain evidence="5 6">DSM 29481</strain>
    </source>
</reference>
<keyword evidence="6" id="KW-1185">Reference proteome</keyword>
<keyword evidence="1" id="KW-0805">Transcription regulation</keyword>
<dbReference type="Pfam" id="PF01638">
    <property type="entry name" value="HxlR"/>
    <property type="match status" value="1"/>
</dbReference>
<dbReference type="Gene3D" id="1.10.10.10">
    <property type="entry name" value="Winged helix-like DNA-binding domain superfamily/Winged helix DNA-binding domain"/>
    <property type="match status" value="1"/>
</dbReference>
<dbReference type="RefSeq" id="WP_008979347.1">
    <property type="nucleotide sequence ID" value="NZ_DBGDHU010000009.1"/>
</dbReference>
<sequence>MKKQYDLKCNIAQTLNLIGDKWTLLILHAVKEGCHTFKDIQKHLVGIPTNLLSERLKGLCEDDLLTCELYSTHPPRYQYLLTEKSSDLDDIYNAILLWGDKHLNKSYKCLKHKSCGSNIHIAYVCDECDEILNKEDIIINDLDDVIDEI</sequence>
<evidence type="ECO:0000313" key="6">
    <source>
        <dbReference type="Proteomes" id="UP000295773"/>
    </source>
</evidence>
<dbReference type="AlphaFoldDB" id="A0A4R3TDG7"/>
<keyword evidence="3" id="KW-0804">Transcription</keyword>
<gene>
    <name evidence="5" type="ORF">EDD61_11040</name>
</gene>
<organism evidence="5 6">
    <name type="scientific">Longicatena caecimuris</name>
    <dbReference type="NCBI Taxonomy" id="1796635"/>
    <lineage>
        <taxon>Bacteria</taxon>
        <taxon>Bacillati</taxon>
        <taxon>Bacillota</taxon>
        <taxon>Erysipelotrichia</taxon>
        <taxon>Erysipelotrichales</taxon>
        <taxon>Erysipelotrichaceae</taxon>
        <taxon>Longicatena</taxon>
    </lineage>
</organism>
<evidence type="ECO:0000256" key="2">
    <source>
        <dbReference type="ARBA" id="ARBA00023125"/>
    </source>
</evidence>
<dbReference type="PANTHER" id="PTHR33204">
    <property type="entry name" value="TRANSCRIPTIONAL REGULATOR, MARR FAMILY"/>
    <property type="match status" value="1"/>
</dbReference>
<keyword evidence="2" id="KW-0238">DNA-binding</keyword>
<feature type="domain" description="HTH hxlR-type" evidence="4">
    <location>
        <begin position="9"/>
        <end position="107"/>
    </location>
</feature>
<evidence type="ECO:0000313" key="5">
    <source>
        <dbReference type="EMBL" id="TCU59226.1"/>
    </source>
</evidence>
<dbReference type="InterPro" id="IPR036388">
    <property type="entry name" value="WH-like_DNA-bd_sf"/>
</dbReference>
<evidence type="ECO:0000259" key="4">
    <source>
        <dbReference type="PROSITE" id="PS51118"/>
    </source>
</evidence>
<dbReference type="InterPro" id="IPR002577">
    <property type="entry name" value="HTH_HxlR"/>
</dbReference>
<dbReference type="PROSITE" id="PS51118">
    <property type="entry name" value="HTH_HXLR"/>
    <property type="match status" value="1"/>
</dbReference>
<protein>
    <submittedName>
        <fullName evidence="5">HxlR family transcriptional regulator</fullName>
    </submittedName>
</protein>
<proteinExistence type="predicted"/>
<dbReference type="EMBL" id="SMBP01000010">
    <property type="protein sequence ID" value="TCU59226.1"/>
    <property type="molecule type" value="Genomic_DNA"/>
</dbReference>
<name>A0A4R3TDG7_9FIRM</name>
<dbReference type="GO" id="GO:0003677">
    <property type="term" value="F:DNA binding"/>
    <property type="evidence" value="ECO:0007669"/>
    <property type="project" value="UniProtKB-KW"/>
</dbReference>
<dbReference type="PANTHER" id="PTHR33204:SF18">
    <property type="entry name" value="TRANSCRIPTIONAL REGULATORY PROTEIN"/>
    <property type="match status" value="1"/>
</dbReference>
<evidence type="ECO:0000256" key="3">
    <source>
        <dbReference type="ARBA" id="ARBA00023163"/>
    </source>
</evidence>
<dbReference type="Proteomes" id="UP000295773">
    <property type="component" value="Unassembled WGS sequence"/>
</dbReference>
<evidence type="ECO:0000256" key="1">
    <source>
        <dbReference type="ARBA" id="ARBA00023015"/>
    </source>
</evidence>